<comment type="cofactor">
    <cofactor evidence="1">
        <name>Mg(2+)</name>
        <dbReference type="ChEBI" id="CHEBI:18420"/>
    </cofactor>
</comment>
<evidence type="ECO:0000256" key="4">
    <source>
        <dbReference type="ARBA" id="ARBA00012381"/>
    </source>
</evidence>
<dbReference type="Proteomes" id="UP000184130">
    <property type="component" value="Unassembled WGS sequence"/>
</dbReference>
<keyword evidence="5" id="KW-0479">Metal-binding</keyword>
<dbReference type="PRINTS" id="PR00502">
    <property type="entry name" value="NUDIXFAMILY"/>
</dbReference>
<dbReference type="PANTHER" id="PTHR42904">
    <property type="entry name" value="NUDIX HYDROLASE, NUDC SUBFAMILY"/>
    <property type="match status" value="1"/>
</dbReference>
<feature type="domain" description="Nudix hydrolase" evidence="11">
    <location>
        <begin position="128"/>
        <end position="255"/>
    </location>
</feature>
<keyword evidence="6 10" id="KW-0378">Hydrolase</keyword>
<dbReference type="InterPro" id="IPR015375">
    <property type="entry name" value="NADH_PPase-like_N"/>
</dbReference>
<keyword evidence="7" id="KW-0460">Magnesium</keyword>
<dbReference type="RefSeq" id="WP_073210291.1">
    <property type="nucleotide sequence ID" value="NZ_FRBD01000020.1"/>
</dbReference>
<dbReference type="Pfam" id="PF09296">
    <property type="entry name" value="NUDIX-like"/>
    <property type="match status" value="1"/>
</dbReference>
<dbReference type="InterPro" id="IPR050241">
    <property type="entry name" value="NAD-cap_RNA_hydrolase_NudC"/>
</dbReference>
<dbReference type="NCBIfam" id="NF001299">
    <property type="entry name" value="PRK00241.1"/>
    <property type="match status" value="1"/>
</dbReference>
<dbReference type="GO" id="GO:0006742">
    <property type="term" value="P:NADP+ catabolic process"/>
    <property type="evidence" value="ECO:0007669"/>
    <property type="project" value="TreeGrafter"/>
</dbReference>
<dbReference type="OrthoDB" id="9787476at2"/>
<proteinExistence type="inferred from homology"/>
<keyword evidence="8" id="KW-0520">NAD</keyword>
<evidence type="ECO:0000313" key="12">
    <source>
        <dbReference type="EMBL" id="SHL05143.1"/>
    </source>
</evidence>
<comment type="similarity">
    <text evidence="3">Belongs to the Nudix hydrolase family. NudC subfamily.</text>
</comment>
<evidence type="ECO:0000256" key="7">
    <source>
        <dbReference type="ARBA" id="ARBA00022842"/>
    </source>
</evidence>
<dbReference type="GO" id="GO:0046872">
    <property type="term" value="F:metal ion binding"/>
    <property type="evidence" value="ECO:0007669"/>
    <property type="project" value="UniProtKB-KW"/>
</dbReference>
<comment type="cofactor">
    <cofactor evidence="2">
        <name>Zn(2+)</name>
        <dbReference type="ChEBI" id="CHEBI:29105"/>
    </cofactor>
</comment>
<evidence type="ECO:0000256" key="8">
    <source>
        <dbReference type="ARBA" id="ARBA00023027"/>
    </source>
</evidence>
<dbReference type="Gene3D" id="3.90.79.10">
    <property type="entry name" value="Nucleoside Triphosphate Pyrophosphohydrolase"/>
    <property type="match status" value="1"/>
</dbReference>
<dbReference type="InterPro" id="IPR020084">
    <property type="entry name" value="NUDIX_hydrolase_CS"/>
</dbReference>
<evidence type="ECO:0000313" key="13">
    <source>
        <dbReference type="Proteomes" id="UP000184130"/>
    </source>
</evidence>
<dbReference type="GO" id="GO:0005829">
    <property type="term" value="C:cytosol"/>
    <property type="evidence" value="ECO:0007669"/>
    <property type="project" value="TreeGrafter"/>
</dbReference>
<dbReference type="InterPro" id="IPR015797">
    <property type="entry name" value="NUDIX_hydrolase-like_dom_sf"/>
</dbReference>
<evidence type="ECO:0000256" key="9">
    <source>
        <dbReference type="ARBA" id="ARBA00023679"/>
    </source>
</evidence>
<dbReference type="InterPro" id="IPR020476">
    <property type="entry name" value="Nudix_hydrolase"/>
</dbReference>
<dbReference type="EMBL" id="FRBD01000020">
    <property type="protein sequence ID" value="SHL05143.1"/>
    <property type="molecule type" value="Genomic_DNA"/>
</dbReference>
<dbReference type="GO" id="GO:0019677">
    <property type="term" value="P:NAD+ catabolic process"/>
    <property type="evidence" value="ECO:0007669"/>
    <property type="project" value="TreeGrafter"/>
</dbReference>
<evidence type="ECO:0000256" key="3">
    <source>
        <dbReference type="ARBA" id="ARBA00009595"/>
    </source>
</evidence>
<reference evidence="12 13" key="1">
    <citation type="submission" date="2016-11" db="EMBL/GenBank/DDBJ databases">
        <authorList>
            <person name="Jaros S."/>
            <person name="Januszkiewicz K."/>
            <person name="Wedrychowicz H."/>
        </authorList>
    </citation>
    <scope>NUCLEOTIDE SEQUENCE [LARGE SCALE GENOMIC DNA]</scope>
    <source>
        <strain evidence="12 13">KHT3</strain>
    </source>
</reference>
<dbReference type="Pfam" id="PF00293">
    <property type="entry name" value="NUDIX"/>
    <property type="match status" value="1"/>
</dbReference>
<dbReference type="InterPro" id="IPR000086">
    <property type="entry name" value="NUDIX_hydrolase_dom"/>
</dbReference>
<protein>
    <recommendedName>
        <fullName evidence="4">NAD(+) diphosphatase</fullName>
        <ecNumber evidence="4">3.6.1.22</ecNumber>
    </recommendedName>
</protein>
<dbReference type="AlphaFoldDB" id="A0A1M6XGW2"/>
<sequence>MKQHYFVFCKEELLLEKTPDGGYTIPFLEEPPTEVKPWTNVMNITPLDGIEVKTYKIDHPVCDDPRYEMCGLRQSFYKLEKSLYQKAGKCHELLYWDANTKFCGVCGAPMKMDTEISKKCTECGKEIWPQLATAVIVLIHKGDEVLLVRAKNFRTDFYGLVAGFVETGETLEEAVAREAFEETGVRINNIRYFGSQPWPYPCGLMVGFNADYVSGDIHLQASEIAKGGWFKRDNLPTIPEKLSIARMLLDAWLEEKN</sequence>
<comment type="catalytic activity">
    <reaction evidence="9">
        <text>a 5'-end NAD(+)-phospho-ribonucleoside in mRNA + H2O = a 5'-end phospho-adenosine-phospho-ribonucleoside in mRNA + beta-nicotinamide D-ribonucleotide + 2 H(+)</text>
        <dbReference type="Rhea" id="RHEA:60876"/>
        <dbReference type="Rhea" id="RHEA-COMP:15698"/>
        <dbReference type="Rhea" id="RHEA-COMP:15719"/>
        <dbReference type="ChEBI" id="CHEBI:14649"/>
        <dbReference type="ChEBI" id="CHEBI:15377"/>
        <dbReference type="ChEBI" id="CHEBI:15378"/>
        <dbReference type="ChEBI" id="CHEBI:144029"/>
        <dbReference type="ChEBI" id="CHEBI:144051"/>
    </reaction>
    <physiologicalReaction direction="left-to-right" evidence="9">
        <dbReference type="Rhea" id="RHEA:60877"/>
    </physiologicalReaction>
</comment>
<dbReference type="FunFam" id="3.90.79.10:FF:000051">
    <property type="entry name" value="Probable NADH pyrophosphatase"/>
    <property type="match status" value="1"/>
</dbReference>
<dbReference type="PROSITE" id="PS51462">
    <property type="entry name" value="NUDIX"/>
    <property type="match status" value="1"/>
</dbReference>
<dbReference type="SUPFAM" id="SSF55811">
    <property type="entry name" value="Nudix"/>
    <property type="match status" value="2"/>
</dbReference>
<dbReference type="PANTHER" id="PTHR42904:SF6">
    <property type="entry name" value="NAD-CAPPED RNA HYDROLASE NUDT12"/>
    <property type="match status" value="1"/>
</dbReference>
<dbReference type="InterPro" id="IPR049734">
    <property type="entry name" value="NudC-like_C"/>
</dbReference>
<accession>A0A1M6XGW2</accession>
<evidence type="ECO:0000256" key="5">
    <source>
        <dbReference type="ARBA" id="ARBA00022723"/>
    </source>
</evidence>
<evidence type="ECO:0000256" key="10">
    <source>
        <dbReference type="RuleBase" id="RU003476"/>
    </source>
</evidence>
<dbReference type="EC" id="3.6.1.22" evidence="4"/>
<name>A0A1M6XGW2_XYLRU</name>
<dbReference type="CDD" id="cd03429">
    <property type="entry name" value="NUDIX_NADH_pyrophosphatase_Nudt13"/>
    <property type="match status" value="1"/>
</dbReference>
<dbReference type="Gene3D" id="3.90.79.20">
    <property type="match status" value="1"/>
</dbReference>
<evidence type="ECO:0000256" key="6">
    <source>
        <dbReference type="ARBA" id="ARBA00022801"/>
    </source>
</evidence>
<dbReference type="PROSITE" id="PS00893">
    <property type="entry name" value="NUDIX_BOX"/>
    <property type="match status" value="1"/>
</dbReference>
<evidence type="ECO:0000259" key="11">
    <source>
        <dbReference type="PROSITE" id="PS51462"/>
    </source>
</evidence>
<gene>
    <name evidence="12" type="ORF">SAMN05216463_12054</name>
</gene>
<dbReference type="GO" id="GO:0035529">
    <property type="term" value="F:NADH pyrophosphatase activity"/>
    <property type="evidence" value="ECO:0007669"/>
    <property type="project" value="TreeGrafter"/>
</dbReference>
<evidence type="ECO:0000256" key="2">
    <source>
        <dbReference type="ARBA" id="ARBA00001947"/>
    </source>
</evidence>
<organism evidence="12 13">
    <name type="scientific">Xylanibacter ruminicola</name>
    <name type="common">Prevotella ruminicola</name>
    <dbReference type="NCBI Taxonomy" id="839"/>
    <lineage>
        <taxon>Bacteria</taxon>
        <taxon>Pseudomonadati</taxon>
        <taxon>Bacteroidota</taxon>
        <taxon>Bacteroidia</taxon>
        <taxon>Bacteroidales</taxon>
        <taxon>Prevotellaceae</taxon>
        <taxon>Xylanibacter</taxon>
    </lineage>
</organism>
<evidence type="ECO:0000256" key="1">
    <source>
        <dbReference type="ARBA" id="ARBA00001946"/>
    </source>
</evidence>